<dbReference type="EC" id="1.3.1.-" evidence="5"/>
<evidence type="ECO:0000313" key="5">
    <source>
        <dbReference type="EMBL" id="QJD29602.1"/>
    </source>
</evidence>
<evidence type="ECO:0000259" key="4">
    <source>
        <dbReference type="Pfam" id="PF00724"/>
    </source>
</evidence>
<dbReference type="InterPro" id="IPR045247">
    <property type="entry name" value="Oye-like"/>
</dbReference>
<dbReference type="Proteomes" id="UP000503004">
    <property type="component" value="Chromosome"/>
</dbReference>
<sequence length="372" mass="39841">MTNPLFQPFRLGPYTLKNRIVMAPLTRSRAGQPGNVPTVLNAEYYRQRAGAGLIISEATQVSRQGQGYAWTPGIHSAEQVEGWRLVSDAVHGAGGLMFMQLWHVGRVSHPALQPDGALPVAPSAIAPSGMAFIANAEGKGELVPFVTPRALELDEMPGIVGQYRDGARNALAAGMDGVEVHAANGYLLDQFLNSSTNRREDAYGGSPQNRARLLMEVLEAVCGVWGSDRVGVRLSPLGTFNDMGDADPEATFGYVAERLNDFKLAYLHVVEPSVAGNAPVASPDPRNEAIMAMIRGTFRGPLIVCGGYDQAKAIACLEAGRADLVAFGRLFIANPDLPERFRRGAPLNTWNEATFYGGGAEGYTDYPALDAP</sequence>
<dbReference type="PANTHER" id="PTHR22893">
    <property type="entry name" value="NADH OXIDOREDUCTASE-RELATED"/>
    <property type="match status" value="1"/>
</dbReference>
<gene>
    <name evidence="5" type="primary">nemA</name>
    <name evidence="5" type="ORF">GNH96_06205</name>
</gene>
<dbReference type="EMBL" id="CP046565">
    <property type="protein sequence ID" value="QJD29602.1"/>
    <property type="molecule type" value="Genomic_DNA"/>
</dbReference>
<keyword evidence="3 5" id="KW-0560">Oxidoreductase</keyword>
<dbReference type="FunFam" id="3.20.20.70:FF:000059">
    <property type="entry name" value="N-ethylmaleimide reductase, FMN-linked"/>
    <property type="match status" value="1"/>
</dbReference>
<comment type="cofactor">
    <cofactor evidence="1">
        <name>FMN</name>
        <dbReference type="ChEBI" id="CHEBI:58210"/>
    </cofactor>
</comment>
<dbReference type="NCBIfam" id="NF007899">
    <property type="entry name" value="PRK10605.1"/>
    <property type="match status" value="1"/>
</dbReference>
<dbReference type="GO" id="GO:0010181">
    <property type="term" value="F:FMN binding"/>
    <property type="evidence" value="ECO:0007669"/>
    <property type="project" value="InterPro"/>
</dbReference>
<reference evidence="6" key="1">
    <citation type="submission" date="2019-12" db="EMBL/GenBank/DDBJ databases">
        <authorList>
            <person name="Awala S.I."/>
            <person name="Rhee S.K."/>
        </authorList>
    </citation>
    <scope>NUCLEOTIDE SEQUENCE [LARGE SCALE GENOMIC DNA]</scope>
    <source>
        <strain evidence="6">IM1</strain>
    </source>
</reference>
<keyword evidence="6" id="KW-1185">Reference proteome</keyword>
<dbReference type="AlphaFoldDB" id="A0A858Q6T4"/>
<dbReference type="Gene3D" id="3.20.20.70">
    <property type="entry name" value="Aldolase class I"/>
    <property type="match status" value="1"/>
</dbReference>
<dbReference type="Pfam" id="PF00724">
    <property type="entry name" value="Oxidored_FMN"/>
    <property type="match status" value="1"/>
</dbReference>
<dbReference type="CDD" id="cd02933">
    <property type="entry name" value="OYE_like_FMN"/>
    <property type="match status" value="1"/>
</dbReference>
<evidence type="ECO:0000256" key="3">
    <source>
        <dbReference type="ARBA" id="ARBA00023002"/>
    </source>
</evidence>
<dbReference type="PANTHER" id="PTHR22893:SF91">
    <property type="entry name" value="NADPH DEHYDROGENASE 2-RELATED"/>
    <property type="match status" value="1"/>
</dbReference>
<dbReference type="GO" id="GO:0016628">
    <property type="term" value="F:oxidoreductase activity, acting on the CH-CH group of donors, NAD or NADP as acceptor"/>
    <property type="evidence" value="ECO:0007669"/>
    <property type="project" value="UniProtKB-ARBA"/>
</dbReference>
<evidence type="ECO:0000313" key="6">
    <source>
        <dbReference type="Proteomes" id="UP000503004"/>
    </source>
</evidence>
<dbReference type="SUPFAM" id="SSF51395">
    <property type="entry name" value="FMN-linked oxidoreductases"/>
    <property type="match status" value="1"/>
</dbReference>
<accession>A0A858Q6T4</accession>
<evidence type="ECO:0000256" key="1">
    <source>
        <dbReference type="ARBA" id="ARBA00001917"/>
    </source>
</evidence>
<dbReference type="KEGG" id="metu:GNH96_06205"/>
<organism evidence="5 6">
    <name type="scientific">Methylococcus geothermalis</name>
    <dbReference type="NCBI Taxonomy" id="2681310"/>
    <lineage>
        <taxon>Bacteria</taxon>
        <taxon>Pseudomonadati</taxon>
        <taxon>Pseudomonadota</taxon>
        <taxon>Gammaproteobacteria</taxon>
        <taxon>Methylococcales</taxon>
        <taxon>Methylococcaceae</taxon>
        <taxon>Methylococcus</taxon>
    </lineage>
</organism>
<dbReference type="RefSeq" id="WP_169602886.1">
    <property type="nucleotide sequence ID" value="NZ_CP046565.1"/>
</dbReference>
<dbReference type="GO" id="GO:0005829">
    <property type="term" value="C:cytosol"/>
    <property type="evidence" value="ECO:0007669"/>
    <property type="project" value="UniProtKB-ARBA"/>
</dbReference>
<feature type="domain" description="NADH:flavin oxidoreductase/NADH oxidase N-terminal" evidence="4">
    <location>
        <begin position="5"/>
        <end position="348"/>
    </location>
</feature>
<evidence type="ECO:0000256" key="2">
    <source>
        <dbReference type="ARBA" id="ARBA00005979"/>
    </source>
</evidence>
<dbReference type="InterPro" id="IPR001155">
    <property type="entry name" value="OxRdtase_FMN_N"/>
</dbReference>
<proteinExistence type="inferred from homology"/>
<dbReference type="InterPro" id="IPR013785">
    <property type="entry name" value="Aldolase_TIM"/>
</dbReference>
<comment type="similarity">
    <text evidence="2">Belongs to the NADH:flavin oxidoreductase/NADH oxidase family.</text>
</comment>
<name>A0A858Q6T4_9GAMM</name>
<protein>
    <submittedName>
        <fullName evidence="5">N-ethylmaleimide reductase</fullName>
        <ecNumber evidence="5">1.3.1.-</ecNumber>
    </submittedName>
</protein>